<dbReference type="AlphaFoldDB" id="A0A437M0C5"/>
<keyword evidence="2 7" id="KW-0813">Transport</keyword>
<evidence type="ECO:0000256" key="7">
    <source>
        <dbReference type="RuleBase" id="RU363032"/>
    </source>
</evidence>
<dbReference type="SUPFAM" id="SSF161098">
    <property type="entry name" value="MetI-like"/>
    <property type="match status" value="1"/>
</dbReference>
<dbReference type="InterPro" id="IPR035906">
    <property type="entry name" value="MetI-like_sf"/>
</dbReference>
<organism evidence="9 10">
    <name type="scientific">Sphingomonas crocodyli</name>
    <dbReference type="NCBI Taxonomy" id="1979270"/>
    <lineage>
        <taxon>Bacteria</taxon>
        <taxon>Pseudomonadati</taxon>
        <taxon>Pseudomonadota</taxon>
        <taxon>Alphaproteobacteria</taxon>
        <taxon>Sphingomonadales</taxon>
        <taxon>Sphingomonadaceae</taxon>
        <taxon>Sphingomonas</taxon>
    </lineage>
</organism>
<dbReference type="Gene3D" id="1.10.3720.10">
    <property type="entry name" value="MetI-like"/>
    <property type="match status" value="1"/>
</dbReference>
<comment type="caution">
    <text evidence="9">The sequence shown here is derived from an EMBL/GenBank/DDBJ whole genome shotgun (WGS) entry which is preliminary data.</text>
</comment>
<feature type="transmembrane region" description="Helical" evidence="7">
    <location>
        <begin position="119"/>
        <end position="141"/>
    </location>
</feature>
<evidence type="ECO:0000256" key="5">
    <source>
        <dbReference type="ARBA" id="ARBA00022989"/>
    </source>
</evidence>
<dbReference type="GO" id="GO:0055085">
    <property type="term" value="P:transmembrane transport"/>
    <property type="evidence" value="ECO:0007669"/>
    <property type="project" value="InterPro"/>
</dbReference>
<dbReference type="PANTHER" id="PTHR30151:SF20">
    <property type="entry name" value="ABC TRANSPORTER PERMEASE PROTEIN HI_0355-RELATED"/>
    <property type="match status" value="1"/>
</dbReference>
<dbReference type="Proteomes" id="UP000282971">
    <property type="component" value="Unassembled WGS sequence"/>
</dbReference>
<evidence type="ECO:0000256" key="4">
    <source>
        <dbReference type="ARBA" id="ARBA00022692"/>
    </source>
</evidence>
<dbReference type="EMBL" id="SACN01000002">
    <property type="protein sequence ID" value="RVT90964.1"/>
    <property type="molecule type" value="Genomic_DNA"/>
</dbReference>
<dbReference type="GO" id="GO:0005886">
    <property type="term" value="C:plasma membrane"/>
    <property type="evidence" value="ECO:0007669"/>
    <property type="project" value="UniProtKB-SubCell"/>
</dbReference>
<dbReference type="InterPro" id="IPR000515">
    <property type="entry name" value="MetI-like"/>
</dbReference>
<feature type="transmembrane region" description="Helical" evidence="7">
    <location>
        <begin position="60"/>
        <end position="79"/>
    </location>
</feature>
<dbReference type="PANTHER" id="PTHR30151">
    <property type="entry name" value="ALKANE SULFONATE ABC TRANSPORTER-RELATED, MEMBRANE SUBUNIT"/>
    <property type="match status" value="1"/>
</dbReference>
<keyword evidence="10" id="KW-1185">Reference proteome</keyword>
<dbReference type="RefSeq" id="WP_127744979.1">
    <property type="nucleotide sequence ID" value="NZ_SACN01000002.1"/>
</dbReference>
<protein>
    <submittedName>
        <fullName evidence="9">ABC transporter permease</fullName>
    </submittedName>
</protein>
<keyword evidence="5 7" id="KW-1133">Transmembrane helix</keyword>
<name>A0A437M0C5_9SPHN</name>
<evidence type="ECO:0000256" key="6">
    <source>
        <dbReference type="ARBA" id="ARBA00023136"/>
    </source>
</evidence>
<feature type="domain" description="ABC transmembrane type-1" evidence="8">
    <location>
        <begin position="53"/>
        <end position="233"/>
    </location>
</feature>
<sequence length="255" mass="27051">MSRSLYPLATLGLILLLWGGSVWVFDIAPFILPSPLAVAKAIADNAGTLMPALAYTLGEVLLGFGLSVLVGGLIALAIVSSDLLDRSVYPLLVALQIVPKVAIAPLFAIWFGFGMLPKVLMAFLIAFFPMVINTAMGLRGIEVSKLHLARSMGASGLQTFFKIRLPHAMPSIFTGLKLSITSAMIGAIVGEFIGSDEGVGRILLVANGNMQTDLLFAGVVLLSLAGVVLFLAIEAIERATLSWHISQRSRDMVMA</sequence>
<dbReference type="PROSITE" id="PS50928">
    <property type="entry name" value="ABC_TM1"/>
    <property type="match status" value="1"/>
</dbReference>
<evidence type="ECO:0000256" key="3">
    <source>
        <dbReference type="ARBA" id="ARBA00022475"/>
    </source>
</evidence>
<evidence type="ECO:0000313" key="10">
    <source>
        <dbReference type="Proteomes" id="UP000282971"/>
    </source>
</evidence>
<keyword evidence="3" id="KW-1003">Cell membrane</keyword>
<accession>A0A437M0C5</accession>
<feature type="transmembrane region" description="Helical" evidence="7">
    <location>
        <begin position="172"/>
        <end position="194"/>
    </location>
</feature>
<evidence type="ECO:0000256" key="2">
    <source>
        <dbReference type="ARBA" id="ARBA00022448"/>
    </source>
</evidence>
<evidence type="ECO:0000259" key="8">
    <source>
        <dbReference type="PROSITE" id="PS50928"/>
    </source>
</evidence>
<gene>
    <name evidence="9" type="ORF">EOD43_15640</name>
</gene>
<feature type="transmembrane region" description="Helical" evidence="7">
    <location>
        <begin position="91"/>
        <end position="113"/>
    </location>
</feature>
<evidence type="ECO:0000256" key="1">
    <source>
        <dbReference type="ARBA" id="ARBA00004651"/>
    </source>
</evidence>
<dbReference type="OrthoDB" id="9786495at2"/>
<dbReference type="CDD" id="cd06261">
    <property type="entry name" value="TM_PBP2"/>
    <property type="match status" value="1"/>
</dbReference>
<evidence type="ECO:0000313" key="9">
    <source>
        <dbReference type="EMBL" id="RVT90964.1"/>
    </source>
</evidence>
<feature type="transmembrane region" description="Helical" evidence="7">
    <location>
        <begin position="214"/>
        <end position="233"/>
    </location>
</feature>
<keyword evidence="4 7" id="KW-0812">Transmembrane</keyword>
<keyword evidence="6 7" id="KW-0472">Membrane</keyword>
<dbReference type="Pfam" id="PF00528">
    <property type="entry name" value="BPD_transp_1"/>
    <property type="match status" value="1"/>
</dbReference>
<proteinExistence type="inferred from homology"/>
<comment type="similarity">
    <text evidence="7">Belongs to the binding-protein-dependent transport system permease family.</text>
</comment>
<reference evidence="9 10" key="1">
    <citation type="submission" date="2019-01" db="EMBL/GenBank/DDBJ databases">
        <authorList>
            <person name="Chen W.-M."/>
        </authorList>
    </citation>
    <scope>NUCLEOTIDE SEQUENCE [LARGE SCALE GENOMIC DNA]</scope>
    <source>
        <strain evidence="9 10">CCP-7</strain>
    </source>
</reference>
<comment type="subcellular location">
    <subcellularLocation>
        <location evidence="1 7">Cell membrane</location>
        <topology evidence="1 7">Multi-pass membrane protein</topology>
    </subcellularLocation>
</comment>